<accession>A0ACB7Y8X3</accession>
<organism evidence="1 2">
    <name type="scientific">Vaccinium darrowii</name>
    <dbReference type="NCBI Taxonomy" id="229202"/>
    <lineage>
        <taxon>Eukaryota</taxon>
        <taxon>Viridiplantae</taxon>
        <taxon>Streptophyta</taxon>
        <taxon>Embryophyta</taxon>
        <taxon>Tracheophyta</taxon>
        <taxon>Spermatophyta</taxon>
        <taxon>Magnoliopsida</taxon>
        <taxon>eudicotyledons</taxon>
        <taxon>Gunneridae</taxon>
        <taxon>Pentapetalae</taxon>
        <taxon>asterids</taxon>
        <taxon>Ericales</taxon>
        <taxon>Ericaceae</taxon>
        <taxon>Vaccinioideae</taxon>
        <taxon>Vaccinieae</taxon>
        <taxon>Vaccinium</taxon>
    </lineage>
</organism>
<protein>
    <submittedName>
        <fullName evidence="1">Uncharacterized protein</fullName>
    </submittedName>
</protein>
<proteinExistence type="predicted"/>
<comment type="caution">
    <text evidence="1">The sequence shown here is derived from an EMBL/GenBank/DDBJ whole genome shotgun (WGS) entry which is preliminary data.</text>
</comment>
<gene>
    <name evidence="1" type="ORF">Vadar_023946</name>
</gene>
<evidence type="ECO:0000313" key="2">
    <source>
        <dbReference type="Proteomes" id="UP000828048"/>
    </source>
</evidence>
<dbReference type="Proteomes" id="UP000828048">
    <property type="component" value="Chromosome 7"/>
</dbReference>
<evidence type="ECO:0000313" key="1">
    <source>
        <dbReference type="EMBL" id="KAH7849855.1"/>
    </source>
</evidence>
<sequence>MELQSFVIAAACVVLAAVIGLGWSVLNWVWLRPKKLERCLRKQGLSGSSYRLLFGDLKDSSNMTKIAKSSPISLSQDIVPRVIPFVNHSVDTYGKNSFTWLGPNPRVTIMDPELIKEVLSNNFNFRKLRANPLAKLLANGLASYEGEKWAKHRKIVNPAFHVEKLKHMLPAFDTSCSEMISKWENMVSTQGFCEVDVWPFLQTMTSDVISRTAFGSNYEEGRRIFQLQAEQAGYTIQTLTSVYIPGWRFMPTKRNNRMKEIEKEVKASLRAMIDKRLKAMNAGKASNEDLLGKMLESNLKEIQDVDKNSKKVGVMSIDEVIEECKLFYFAGQETTVVLLVWTMILLSEHPYWQQRAREEVLQVFGNKKPNFDGLNHLKIVTMILNESLPQDSPCTLAPLFYLLSRSTKMIQTLNSVKLVKKNMSVKYQSA</sequence>
<reference evidence="1 2" key="1">
    <citation type="journal article" date="2021" name="Hortic Res">
        <title>High-quality reference genome and annotation aids understanding of berry development for evergreen blueberry (Vaccinium darrowii).</title>
        <authorList>
            <person name="Yu J."/>
            <person name="Hulse-Kemp A.M."/>
            <person name="Babiker E."/>
            <person name="Staton M."/>
        </authorList>
    </citation>
    <scope>NUCLEOTIDE SEQUENCE [LARGE SCALE GENOMIC DNA]</scope>
    <source>
        <strain evidence="2">cv. NJ 8807/NJ 8810</strain>
        <tissue evidence="1">Young leaf</tissue>
    </source>
</reference>
<name>A0ACB7Y8X3_9ERIC</name>
<keyword evidence="2" id="KW-1185">Reference proteome</keyword>
<dbReference type="EMBL" id="CM037157">
    <property type="protein sequence ID" value="KAH7849855.1"/>
    <property type="molecule type" value="Genomic_DNA"/>
</dbReference>